<dbReference type="RefSeq" id="WP_092730030.1">
    <property type="nucleotide sequence ID" value="NZ_FMXE01000014.1"/>
</dbReference>
<gene>
    <name evidence="1" type="ORF">SAMN03080617_02243</name>
</gene>
<evidence type="ECO:0000313" key="1">
    <source>
        <dbReference type="EMBL" id="SDA77623.1"/>
    </source>
</evidence>
<dbReference type="EMBL" id="FMXE01000014">
    <property type="protein sequence ID" value="SDA77623.1"/>
    <property type="molecule type" value="Genomic_DNA"/>
</dbReference>
<proteinExistence type="predicted"/>
<dbReference type="Proteomes" id="UP000198756">
    <property type="component" value="Unassembled WGS sequence"/>
</dbReference>
<protein>
    <submittedName>
        <fullName evidence="1">Transposase DDE domain-containing protein</fullName>
    </submittedName>
</protein>
<accession>A0A1G5Y4L6</accession>
<dbReference type="AlphaFoldDB" id="A0A1G5Y4L6"/>
<organism evidence="1 2">
    <name type="scientific">Algoriphagus alkaliphilus</name>
    <dbReference type="NCBI Taxonomy" id="279824"/>
    <lineage>
        <taxon>Bacteria</taxon>
        <taxon>Pseudomonadati</taxon>
        <taxon>Bacteroidota</taxon>
        <taxon>Cytophagia</taxon>
        <taxon>Cytophagales</taxon>
        <taxon>Cyclobacteriaceae</taxon>
        <taxon>Algoriphagus</taxon>
    </lineage>
</organism>
<sequence>MISIQYEYDFLSGQSLDLGLTPGTQDDQSDSADFTDDIQMKDLFIRDLGYCTVKYMDKVHRNEAYFVNRLGFLINIYQTKDAQDPIDIDIYLKEPGKNKLDYMYEEVFLDFYSRR</sequence>
<dbReference type="OrthoDB" id="157819at2"/>
<reference evidence="2" key="1">
    <citation type="submission" date="2016-10" db="EMBL/GenBank/DDBJ databases">
        <authorList>
            <person name="Varghese N."/>
            <person name="Submissions S."/>
        </authorList>
    </citation>
    <scope>NUCLEOTIDE SEQUENCE [LARGE SCALE GENOMIC DNA]</scope>
    <source>
        <strain evidence="2">DSM 22703</strain>
    </source>
</reference>
<name>A0A1G5Y4L6_9BACT</name>
<evidence type="ECO:0000313" key="2">
    <source>
        <dbReference type="Proteomes" id="UP000198756"/>
    </source>
</evidence>
<keyword evidence="2" id="KW-1185">Reference proteome</keyword>